<dbReference type="EMBL" id="OU899036">
    <property type="protein sequence ID" value="CAH1731689.1"/>
    <property type="molecule type" value="Genomic_DNA"/>
</dbReference>
<protein>
    <submittedName>
        <fullName evidence="1">Uncharacterized protein</fullName>
    </submittedName>
</protein>
<sequence>MAKTATNFSLKQIKKSFACGMPVIQTEHIQLVILVDTAFFNRFTTTTISPQNTDLLANVNTKFVYVENFFKSTITSLYNDIIKKQCDLERKILQQKLTLAFSNISDFSYLMGEGPGFTAVKTGEIIYLIKCKKVNVEISRKKVCFNELPVLYNNKTFSMAPKTHILQQFGTQIDCNILLPPGFNLDGDWFGVVPNIQEIKKHKSSSSKIVLNQKKK</sequence>
<evidence type="ECO:0000313" key="1">
    <source>
        <dbReference type="EMBL" id="CAH1731689.1"/>
    </source>
</evidence>
<dbReference type="AlphaFoldDB" id="A0A9P0J698"/>
<proteinExistence type="predicted"/>
<dbReference type="Proteomes" id="UP001154329">
    <property type="component" value="Chromosome 3"/>
</dbReference>
<reference evidence="1" key="1">
    <citation type="submission" date="2022-02" db="EMBL/GenBank/DDBJ databases">
        <authorList>
            <person name="King R."/>
        </authorList>
    </citation>
    <scope>NUCLEOTIDE SEQUENCE</scope>
</reference>
<dbReference type="Pfam" id="PF24664">
    <property type="entry name" value="Monjiviricetes_fusion"/>
    <property type="match status" value="1"/>
</dbReference>
<organism evidence="1 2">
    <name type="scientific">Aphis gossypii</name>
    <name type="common">Cotton aphid</name>
    <dbReference type="NCBI Taxonomy" id="80765"/>
    <lineage>
        <taxon>Eukaryota</taxon>
        <taxon>Metazoa</taxon>
        <taxon>Ecdysozoa</taxon>
        <taxon>Arthropoda</taxon>
        <taxon>Hexapoda</taxon>
        <taxon>Insecta</taxon>
        <taxon>Pterygota</taxon>
        <taxon>Neoptera</taxon>
        <taxon>Paraneoptera</taxon>
        <taxon>Hemiptera</taxon>
        <taxon>Sternorrhyncha</taxon>
        <taxon>Aphidomorpha</taxon>
        <taxon>Aphidoidea</taxon>
        <taxon>Aphididae</taxon>
        <taxon>Aphidini</taxon>
        <taxon>Aphis</taxon>
        <taxon>Aphis</taxon>
    </lineage>
</organism>
<name>A0A9P0J698_APHGO</name>
<reference evidence="1" key="2">
    <citation type="submission" date="2022-10" db="EMBL/GenBank/DDBJ databases">
        <authorList>
            <consortium name="ENA_rothamsted_submissions"/>
            <consortium name="culmorum"/>
            <person name="King R."/>
        </authorList>
    </citation>
    <scope>NUCLEOTIDE SEQUENCE</scope>
</reference>
<keyword evidence="2" id="KW-1185">Reference proteome</keyword>
<evidence type="ECO:0000313" key="2">
    <source>
        <dbReference type="Proteomes" id="UP001154329"/>
    </source>
</evidence>
<accession>A0A9P0J698</accession>
<gene>
    <name evidence="1" type="ORF">APHIGO_LOCUS8358</name>
</gene>